<gene>
    <name evidence="2" type="ORF">SO802_029805</name>
</gene>
<dbReference type="InterPro" id="IPR012337">
    <property type="entry name" value="RNaseH-like_sf"/>
</dbReference>
<dbReference type="GO" id="GO:0003676">
    <property type="term" value="F:nucleic acid binding"/>
    <property type="evidence" value="ECO:0007669"/>
    <property type="project" value="InterPro"/>
</dbReference>
<dbReference type="InterPro" id="IPR002156">
    <property type="entry name" value="RNaseH_domain"/>
</dbReference>
<dbReference type="CDD" id="cd06222">
    <property type="entry name" value="RNase_H_like"/>
    <property type="match status" value="1"/>
</dbReference>
<dbReference type="InterPro" id="IPR053151">
    <property type="entry name" value="RNase_H-like"/>
</dbReference>
<dbReference type="Gene3D" id="3.30.420.10">
    <property type="entry name" value="Ribonuclease H-like superfamily/Ribonuclease H"/>
    <property type="match status" value="1"/>
</dbReference>
<dbReference type="InterPro" id="IPR036397">
    <property type="entry name" value="RNaseH_sf"/>
</dbReference>
<sequence length="154" mass="16982">MIEDYKDVNGLKAKHKVNKKQQWEPPPEGFYTINVDSAIPSTNGQSEVGMLIRDWNRRVIAAVSMPLPGRYSVEEIEAIAVEQGLVLAKELGLEKIIVEGNSLLTIQAVETMDVKGFASHIIKDLAFIEFETDEENSLTVLLAVGVFCLSGFAC</sequence>
<organism evidence="2 3">
    <name type="scientific">Lithocarpus litseifolius</name>
    <dbReference type="NCBI Taxonomy" id="425828"/>
    <lineage>
        <taxon>Eukaryota</taxon>
        <taxon>Viridiplantae</taxon>
        <taxon>Streptophyta</taxon>
        <taxon>Embryophyta</taxon>
        <taxon>Tracheophyta</taxon>
        <taxon>Spermatophyta</taxon>
        <taxon>Magnoliopsida</taxon>
        <taxon>eudicotyledons</taxon>
        <taxon>Gunneridae</taxon>
        <taxon>Pentapetalae</taxon>
        <taxon>rosids</taxon>
        <taxon>fabids</taxon>
        <taxon>Fagales</taxon>
        <taxon>Fagaceae</taxon>
        <taxon>Lithocarpus</taxon>
    </lineage>
</organism>
<dbReference type="EMBL" id="JAZDWU010000010">
    <property type="protein sequence ID" value="KAK9989566.1"/>
    <property type="molecule type" value="Genomic_DNA"/>
</dbReference>
<dbReference type="SUPFAM" id="SSF53098">
    <property type="entry name" value="Ribonuclease H-like"/>
    <property type="match status" value="1"/>
</dbReference>
<accession>A0AAW2BUA7</accession>
<feature type="domain" description="RNase H type-1" evidence="1">
    <location>
        <begin position="34"/>
        <end position="110"/>
    </location>
</feature>
<dbReference type="Proteomes" id="UP001459277">
    <property type="component" value="Unassembled WGS sequence"/>
</dbReference>
<dbReference type="Pfam" id="PF13456">
    <property type="entry name" value="RVT_3"/>
    <property type="match status" value="1"/>
</dbReference>
<evidence type="ECO:0000313" key="3">
    <source>
        <dbReference type="Proteomes" id="UP001459277"/>
    </source>
</evidence>
<keyword evidence="3" id="KW-1185">Reference proteome</keyword>
<dbReference type="PANTHER" id="PTHR47723:SF19">
    <property type="entry name" value="POLYNUCLEOTIDYL TRANSFERASE, RIBONUCLEASE H-LIKE SUPERFAMILY PROTEIN"/>
    <property type="match status" value="1"/>
</dbReference>
<proteinExistence type="predicted"/>
<dbReference type="GO" id="GO:0004523">
    <property type="term" value="F:RNA-DNA hybrid ribonuclease activity"/>
    <property type="evidence" value="ECO:0007669"/>
    <property type="project" value="InterPro"/>
</dbReference>
<comment type="caution">
    <text evidence="2">The sequence shown here is derived from an EMBL/GenBank/DDBJ whole genome shotgun (WGS) entry which is preliminary data.</text>
</comment>
<evidence type="ECO:0000259" key="1">
    <source>
        <dbReference type="Pfam" id="PF13456"/>
    </source>
</evidence>
<evidence type="ECO:0000313" key="2">
    <source>
        <dbReference type="EMBL" id="KAK9989566.1"/>
    </source>
</evidence>
<reference evidence="2 3" key="1">
    <citation type="submission" date="2024-01" db="EMBL/GenBank/DDBJ databases">
        <title>A telomere-to-telomere, gap-free genome of sweet tea (Lithocarpus litseifolius).</title>
        <authorList>
            <person name="Zhou J."/>
        </authorList>
    </citation>
    <scope>NUCLEOTIDE SEQUENCE [LARGE SCALE GENOMIC DNA]</scope>
    <source>
        <strain evidence="2">Zhou-2022a</strain>
        <tissue evidence="2">Leaf</tissue>
    </source>
</reference>
<dbReference type="AlphaFoldDB" id="A0AAW2BUA7"/>
<dbReference type="InterPro" id="IPR044730">
    <property type="entry name" value="RNase_H-like_dom_plant"/>
</dbReference>
<dbReference type="PANTHER" id="PTHR47723">
    <property type="entry name" value="OS05G0353850 PROTEIN"/>
    <property type="match status" value="1"/>
</dbReference>
<name>A0AAW2BUA7_9ROSI</name>
<protein>
    <recommendedName>
        <fullName evidence="1">RNase H type-1 domain-containing protein</fullName>
    </recommendedName>
</protein>